<keyword evidence="4" id="KW-1185">Reference proteome</keyword>
<dbReference type="GO" id="GO:0043291">
    <property type="term" value="C:RAVE complex"/>
    <property type="evidence" value="ECO:0007669"/>
    <property type="project" value="TreeGrafter"/>
</dbReference>
<name>A0A5E8C0P5_9ASCO</name>
<feature type="compositionally biased region" description="Polar residues" evidence="1">
    <location>
        <begin position="1326"/>
        <end position="1349"/>
    </location>
</feature>
<dbReference type="InterPro" id="IPR001680">
    <property type="entry name" value="WD40_rpt"/>
</dbReference>
<dbReference type="PANTHER" id="PTHR13950">
    <property type="entry name" value="RABCONNECTIN-RELATED"/>
    <property type="match status" value="1"/>
</dbReference>
<dbReference type="OrthoDB" id="342131at2759"/>
<evidence type="ECO:0000313" key="3">
    <source>
        <dbReference type="EMBL" id="VVT56952.1"/>
    </source>
</evidence>
<dbReference type="SMART" id="SM00320">
    <property type="entry name" value="WD40"/>
    <property type="match status" value="6"/>
</dbReference>
<evidence type="ECO:0000313" key="4">
    <source>
        <dbReference type="Proteomes" id="UP000398389"/>
    </source>
</evidence>
<dbReference type="InterPro" id="IPR052208">
    <property type="entry name" value="DmX-like/RAVE_component"/>
</dbReference>
<feature type="domain" description="RAVE complex protein Rav1 C-terminal" evidence="2">
    <location>
        <begin position="600"/>
        <end position="1240"/>
    </location>
</feature>
<evidence type="ECO:0000256" key="1">
    <source>
        <dbReference type="SAM" id="MobiDB-lite"/>
    </source>
</evidence>
<accession>A0A5E8C0P5</accession>
<sequence>MTISFLPGEPNRYPNSVCTVNWDGNRILAYCSGNNLIILQDTSYLIQTIYLNSDGISISIDRESGWLAVSQENSVQIYAPTKRFDKPPKWDKLIEFSNEKSQGIITSLSWGTQHELLTGSKYLNLWDVKETDCKKLWSRELSTQVHTAIFSPDSSFVASIGFYDQNVKIWNRLSFDHDNLDFDFTYLPHKDIVTTLRWRQSLYPNQSIANTLYTSCGDNYLRVWQPTDVCESSTLNLCCEIDLFQGIDHDPKLRRFAFMLDNGDLAKGIENAIIRSHDVPSSSIKRITDLAQISPDLCVILTEENKMDVYTVENLGHKHDKSVSIKPFVKDLNLPSRFPSDARHLTFFSFFNSTFTKDANDTRLKDISIIVHDYRGVLLHYTAFIDRMLDPTVTKKHWSLNAILTGHNKSVQRLFRTANGQHLLSISRFNENYVWKIHKLEGSVTLQRCSLVLTDANKSIKRATILGNGDYLLTILQDSICLWDCKRFNASKISEKPLRSKQEAILLFALPGSENVLDGHGVVAIYPDKTGHLWKISLPKSNSQNTDNGDMIKDLGTFKLPLEDDMLTAVRVDPVSWNATLNYSKEPSQNVVFATMSPSGVFRSWSACLSKDEVEWLEIDLVETGIQNASRVEVSSINKVAITCSTSFNLSIWDMKNQMLEFEQRFESPISDLDWTGTPDSQGILAVGLSSEVILYSQLRFDYTNKTPCWTPVKKIDISMYTTHGIGDSIWLYGGSLAIGAGNQFFITDPEVHITDTNTKILTGSTRDKSKQTTHHNGLFEVCAILNGPLPVYHPQFLIQCLFADKLDMVKWILVLLLQKIKFGVVLDNNVIDISSNLDLEPEKVLDLMKEKTEKKEHFSAVPTSSIDDLQKFDSSVAEQLQEWLQKVSLPFLTQHQQITLASVIEGVAKVQENLRSIDANGIKFLLGYRLFLIHRGVQESMNIRDFNWALHSESQDILFDLIKGNSDTKFMWPVARDTGMAYWLRTDKLREVFELLARNHFIQNNRDPTKCSLYYFALKKKQVLLGLWRTASWHKEQVKTMKLLANDFNTEKYKITAQKNAYALLGKHRFEYAAAFFLLGDSLREAVNVIAKDMNDIPLAIAIARVYGGDDHEAFKGLLQRYVLPKAVLEGDRWTTSWAFWRLGDRESSIQALVKSPREILDKCQDSIQMAKEDCQVLDNKSFLVDDPVLIMLYRNLRKQNLKNLLGAVQLKPRDEFNFVLKTASIYRRMGCDILALALVTNWTFILDKAALLGKITVPTSIATTPIDQKDSPNISLLNSQSGSILDNKKLREAVAARRNSLFGGNAAAMAAFAAAAAAPLPEVSNGTATGQGNDGGTKTESNENNPFKNFKPAPAVAFKEPDMSAFKFGF</sequence>
<dbReference type="SUPFAM" id="SSF50998">
    <property type="entry name" value="Quinoprotein alcohol dehydrogenase-like"/>
    <property type="match status" value="1"/>
</dbReference>
<dbReference type="PANTHER" id="PTHR13950:SF9">
    <property type="entry name" value="RABCONNECTIN-3A"/>
    <property type="match status" value="1"/>
</dbReference>
<evidence type="ECO:0000259" key="2">
    <source>
        <dbReference type="Pfam" id="PF12234"/>
    </source>
</evidence>
<dbReference type="RefSeq" id="XP_031856044.1">
    <property type="nucleotide sequence ID" value="XM_032000153.1"/>
</dbReference>
<dbReference type="InterPro" id="IPR011047">
    <property type="entry name" value="Quinoprotein_ADH-like_sf"/>
</dbReference>
<dbReference type="GeneID" id="43584253"/>
<dbReference type="InterPro" id="IPR036322">
    <property type="entry name" value="WD40_repeat_dom_sf"/>
</dbReference>
<reference evidence="3 4" key="1">
    <citation type="submission" date="2019-09" db="EMBL/GenBank/DDBJ databases">
        <authorList>
            <person name="Brejova B."/>
        </authorList>
    </citation>
    <scope>NUCLEOTIDE SEQUENCE [LARGE SCALE GENOMIC DNA]</scope>
</reference>
<dbReference type="Proteomes" id="UP000398389">
    <property type="component" value="Unassembled WGS sequence"/>
</dbReference>
<dbReference type="InterPro" id="IPR022033">
    <property type="entry name" value="Rav1p_C"/>
</dbReference>
<dbReference type="Gene3D" id="2.130.10.10">
    <property type="entry name" value="YVTN repeat-like/Quinoprotein amine dehydrogenase"/>
    <property type="match status" value="2"/>
</dbReference>
<dbReference type="Pfam" id="PF12234">
    <property type="entry name" value="Rav1p_C"/>
    <property type="match status" value="1"/>
</dbReference>
<gene>
    <name evidence="3" type="ORF">SAPINGB_P005439</name>
</gene>
<dbReference type="SUPFAM" id="SSF50978">
    <property type="entry name" value="WD40 repeat-like"/>
    <property type="match status" value="1"/>
</dbReference>
<dbReference type="EMBL" id="CABVLU010000004">
    <property type="protein sequence ID" value="VVT56952.1"/>
    <property type="molecule type" value="Genomic_DNA"/>
</dbReference>
<dbReference type="GO" id="GO:0007035">
    <property type="term" value="P:vacuolar acidification"/>
    <property type="evidence" value="ECO:0007669"/>
    <property type="project" value="TreeGrafter"/>
</dbReference>
<proteinExistence type="predicted"/>
<dbReference type="InterPro" id="IPR015943">
    <property type="entry name" value="WD40/YVTN_repeat-like_dom_sf"/>
</dbReference>
<feature type="region of interest" description="Disordered" evidence="1">
    <location>
        <begin position="1326"/>
        <end position="1355"/>
    </location>
</feature>
<protein>
    <recommendedName>
        <fullName evidence="2">RAVE complex protein Rav1 C-terminal domain-containing protein</fullName>
    </recommendedName>
</protein>
<organism evidence="3 4">
    <name type="scientific">Magnusiomyces paraingens</name>
    <dbReference type="NCBI Taxonomy" id="2606893"/>
    <lineage>
        <taxon>Eukaryota</taxon>
        <taxon>Fungi</taxon>
        <taxon>Dikarya</taxon>
        <taxon>Ascomycota</taxon>
        <taxon>Saccharomycotina</taxon>
        <taxon>Dipodascomycetes</taxon>
        <taxon>Dipodascales</taxon>
        <taxon>Dipodascaceae</taxon>
        <taxon>Magnusiomyces</taxon>
    </lineage>
</organism>